<organism evidence="1 2">
    <name type="scientific">Streptomyces jeddahensis</name>
    <dbReference type="NCBI Taxonomy" id="1716141"/>
    <lineage>
        <taxon>Bacteria</taxon>
        <taxon>Bacillati</taxon>
        <taxon>Actinomycetota</taxon>
        <taxon>Actinomycetes</taxon>
        <taxon>Kitasatosporales</taxon>
        <taxon>Streptomycetaceae</taxon>
        <taxon>Streptomyces</taxon>
    </lineage>
</organism>
<dbReference type="EMBL" id="LOHS01000079">
    <property type="protein sequence ID" value="OAH13307.1"/>
    <property type="molecule type" value="Genomic_DNA"/>
</dbReference>
<dbReference type="AlphaFoldDB" id="A0A177HS75"/>
<dbReference type="Proteomes" id="UP000077381">
    <property type="component" value="Unassembled WGS sequence"/>
</dbReference>
<evidence type="ECO:0000313" key="1">
    <source>
        <dbReference type="EMBL" id="OAH13307.1"/>
    </source>
</evidence>
<name>A0A177HS75_9ACTN</name>
<sequence>MRALRVLVIVAVILGGLFVLADRVAVGFAENEAADRLRASEGLDSTPDVSINGFPFLTQLASGKLDDVEIGIKDLEASTTGNGNGNGDDSGADSIRIAQLSAHLRGVTFSGDYSSATADTASGTALISYDELLKAAQVQPVQVLPGLTAKVTRLSDGGDGRIKLDVELTGSLFGNEINEQVSVLSSVKVDGDTVKVDAITLPDLPFSIGEDGLREITDFGQRIDGLPDGINLDKVRAAQDGVEISVTGSDVKLAG</sequence>
<evidence type="ECO:0000313" key="2">
    <source>
        <dbReference type="Proteomes" id="UP000077381"/>
    </source>
</evidence>
<dbReference type="OrthoDB" id="3215846at2"/>
<dbReference type="Pfam" id="PF11209">
    <property type="entry name" value="LmeA"/>
    <property type="match status" value="1"/>
</dbReference>
<dbReference type="InterPro" id="IPR021373">
    <property type="entry name" value="DUF2993"/>
</dbReference>
<accession>A0A177HS75</accession>
<protein>
    <recommendedName>
        <fullName evidence="3">DUF2993 domain-containing protein</fullName>
    </recommendedName>
</protein>
<dbReference type="RefSeq" id="WP_067278090.1">
    <property type="nucleotide sequence ID" value="NZ_LOHS01000079.1"/>
</dbReference>
<proteinExistence type="predicted"/>
<keyword evidence="2" id="KW-1185">Reference proteome</keyword>
<evidence type="ECO:0008006" key="3">
    <source>
        <dbReference type="Google" id="ProtNLM"/>
    </source>
</evidence>
<reference evidence="1 2" key="1">
    <citation type="submission" date="2015-12" db="EMBL/GenBank/DDBJ databases">
        <title>Genome sequence of Streptomyces sp. G25.</title>
        <authorList>
            <person name="Poehlein A."/>
            <person name="Roettig A."/>
            <person name="Hiessl S."/>
            <person name="Hauschild P."/>
            <person name="Schauer J."/>
            <person name="Madkour M.H."/>
            <person name="Al-Ansari A.M."/>
            <person name="Almakishah N.H."/>
            <person name="Steinbuechel A."/>
            <person name="Daniel R."/>
        </authorList>
    </citation>
    <scope>NUCLEOTIDE SEQUENCE [LARGE SCALE GENOMIC DNA]</scope>
    <source>
        <strain evidence="2">G25(2015)</strain>
    </source>
</reference>
<comment type="caution">
    <text evidence="1">The sequence shown here is derived from an EMBL/GenBank/DDBJ whole genome shotgun (WGS) entry which is preliminary data.</text>
</comment>
<gene>
    <name evidence="1" type="ORF">STSP_33420</name>
</gene>
<dbReference type="PATRIC" id="fig|1716141.3.peg.3514"/>
<dbReference type="STRING" id="1716141.STSP_33420"/>